<dbReference type="GO" id="GO:0055085">
    <property type="term" value="P:transmembrane transport"/>
    <property type="evidence" value="ECO:0007669"/>
    <property type="project" value="InterPro"/>
</dbReference>
<evidence type="ECO:0000313" key="2">
    <source>
        <dbReference type="EMBL" id="PKQ46856.1"/>
    </source>
</evidence>
<dbReference type="Gene3D" id="3.30.1150.10">
    <property type="match status" value="1"/>
</dbReference>
<evidence type="ECO:0000313" key="3">
    <source>
        <dbReference type="Proteomes" id="UP000233435"/>
    </source>
</evidence>
<dbReference type="Proteomes" id="UP000233435">
    <property type="component" value="Unassembled WGS sequence"/>
</dbReference>
<name>A0A2N3HPH0_9FLAO</name>
<sequence length="135" mass="15531">MNKILLLLFVTSVCFSQSDGVKMISDKIKSSEQTRFDSIAKSLNYKGGDQIKVTVLFTINDNGDIMDIMARSVHPEFEKEAIRVVSELPKMVPAEYNGKRISQKYTLPLVFEIETEKEKAKRLRKEKKQEESQKK</sequence>
<dbReference type="EMBL" id="PJEO01000004">
    <property type="protein sequence ID" value="PKQ46856.1"/>
    <property type="molecule type" value="Genomic_DNA"/>
</dbReference>
<gene>
    <name evidence="2" type="ORF">CSW08_00665</name>
</gene>
<protein>
    <recommendedName>
        <fullName evidence="1">TonB C-terminal domain-containing protein</fullName>
    </recommendedName>
</protein>
<dbReference type="AlphaFoldDB" id="A0A2N3HPH0"/>
<dbReference type="Pfam" id="PF03544">
    <property type="entry name" value="TonB_C"/>
    <property type="match status" value="1"/>
</dbReference>
<proteinExistence type="predicted"/>
<dbReference type="OrthoDB" id="1522859at2"/>
<keyword evidence="3" id="KW-1185">Reference proteome</keyword>
<feature type="domain" description="TonB C-terminal" evidence="1">
    <location>
        <begin position="52"/>
        <end position="113"/>
    </location>
</feature>
<accession>A0A2N3HPH0</accession>
<evidence type="ECO:0000259" key="1">
    <source>
        <dbReference type="Pfam" id="PF03544"/>
    </source>
</evidence>
<comment type="caution">
    <text evidence="2">The sequence shown here is derived from an EMBL/GenBank/DDBJ whole genome shotgun (WGS) entry which is preliminary data.</text>
</comment>
<dbReference type="RefSeq" id="WP_106657984.1">
    <property type="nucleotide sequence ID" value="NZ_PJEO01000004.1"/>
</dbReference>
<organism evidence="2 3">
    <name type="scientific">Confluentibacter flavum</name>
    <dbReference type="NCBI Taxonomy" id="1909700"/>
    <lineage>
        <taxon>Bacteria</taxon>
        <taxon>Pseudomonadati</taxon>
        <taxon>Bacteroidota</taxon>
        <taxon>Flavobacteriia</taxon>
        <taxon>Flavobacteriales</taxon>
        <taxon>Flavobacteriaceae</taxon>
        <taxon>Confluentibacter</taxon>
    </lineage>
</organism>
<reference evidence="2 3" key="1">
    <citation type="submission" date="2017-12" db="EMBL/GenBank/DDBJ databases">
        <title>Confluentibacter flavum sp. nov., isolated from the saline lake.</title>
        <authorList>
            <person name="Yu L."/>
        </authorList>
    </citation>
    <scope>NUCLEOTIDE SEQUENCE [LARGE SCALE GENOMIC DNA]</scope>
    <source>
        <strain evidence="2 3">3B</strain>
    </source>
</reference>
<dbReference type="InterPro" id="IPR037682">
    <property type="entry name" value="TonB_C"/>
</dbReference>
<dbReference type="SUPFAM" id="SSF74653">
    <property type="entry name" value="TolA/TonB C-terminal domain"/>
    <property type="match status" value="1"/>
</dbReference>